<evidence type="ECO:0000256" key="1">
    <source>
        <dbReference type="ARBA" id="ARBA00022729"/>
    </source>
</evidence>
<dbReference type="AlphaFoldDB" id="A0A7L2NCR8"/>
<feature type="domain" description="C2" evidence="2">
    <location>
        <begin position="1"/>
        <end position="76"/>
    </location>
</feature>
<evidence type="ECO:0000313" key="4">
    <source>
        <dbReference type="Proteomes" id="UP000587697"/>
    </source>
</evidence>
<accession>A0A7L2NCR8</accession>
<gene>
    <name evidence="3" type="primary">Prf1</name>
    <name evidence="3" type="ORF">RHASIB_R15454</name>
</gene>
<dbReference type="GO" id="GO:0016020">
    <property type="term" value="C:membrane"/>
    <property type="evidence" value="ECO:0007669"/>
    <property type="project" value="TreeGrafter"/>
</dbReference>
<dbReference type="GO" id="GO:0001771">
    <property type="term" value="P:immunological synapse formation"/>
    <property type="evidence" value="ECO:0007669"/>
    <property type="project" value="TreeGrafter"/>
</dbReference>
<keyword evidence="4" id="KW-1185">Reference proteome</keyword>
<keyword evidence="1" id="KW-0732">Signal</keyword>
<dbReference type="InterPro" id="IPR035892">
    <property type="entry name" value="C2_domain_sf"/>
</dbReference>
<dbReference type="PANTHER" id="PTHR46096:SF3">
    <property type="entry name" value="PERFORIN-1"/>
    <property type="match status" value="1"/>
</dbReference>
<dbReference type="SUPFAM" id="SSF49562">
    <property type="entry name" value="C2 domain (Calcium/lipid-binding domain, CaLB)"/>
    <property type="match status" value="1"/>
</dbReference>
<dbReference type="EMBL" id="VWYO01026963">
    <property type="protein sequence ID" value="NXR69987.1"/>
    <property type="molecule type" value="Genomic_DNA"/>
</dbReference>
<protein>
    <submittedName>
        <fullName evidence="3">PERF protein</fullName>
    </submittedName>
</protein>
<dbReference type="GO" id="GO:0001913">
    <property type="term" value="P:T cell mediated cytotoxicity"/>
    <property type="evidence" value="ECO:0007669"/>
    <property type="project" value="TreeGrafter"/>
</dbReference>
<dbReference type="GO" id="GO:0051607">
    <property type="term" value="P:defense response to virus"/>
    <property type="evidence" value="ECO:0007669"/>
    <property type="project" value="TreeGrafter"/>
</dbReference>
<evidence type="ECO:0000259" key="2">
    <source>
        <dbReference type="PROSITE" id="PS50004"/>
    </source>
</evidence>
<dbReference type="GO" id="GO:0022829">
    <property type="term" value="F:wide pore channel activity"/>
    <property type="evidence" value="ECO:0007669"/>
    <property type="project" value="TreeGrafter"/>
</dbReference>
<reference evidence="3 4" key="1">
    <citation type="submission" date="2019-09" db="EMBL/GenBank/DDBJ databases">
        <title>Bird 10,000 Genomes (B10K) Project - Family phase.</title>
        <authorList>
            <person name="Zhang G."/>
        </authorList>
    </citation>
    <scope>NUCLEOTIDE SEQUENCE [LARGE SCALE GENOMIC DNA]</scope>
    <source>
        <strain evidence="3">B10K-DU-002-26</strain>
        <tissue evidence="3">Muscle</tissue>
    </source>
</reference>
<evidence type="ECO:0000313" key="3">
    <source>
        <dbReference type="EMBL" id="NXR69987.1"/>
    </source>
</evidence>
<dbReference type="Proteomes" id="UP000587697">
    <property type="component" value="Unassembled WGS sequence"/>
</dbReference>
<dbReference type="InterPro" id="IPR052784">
    <property type="entry name" value="Perforin-1_pore-forming"/>
</dbReference>
<dbReference type="InterPro" id="IPR000008">
    <property type="entry name" value="C2_dom"/>
</dbReference>
<proteinExistence type="predicted"/>
<dbReference type="Pfam" id="PF00168">
    <property type="entry name" value="C2"/>
    <property type="match status" value="1"/>
</dbReference>
<feature type="non-terminal residue" evidence="3">
    <location>
        <position position="120"/>
    </location>
</feature>
<dbReference type="Gene3D" id="2.60.40.150">
    <property type="entry name" value="C2 domain"/>
    <property type="match status" value="1"/>
</dbReference>
<sequence length="120" mass="12921">VLVTYSGRRARTATAWNSQRPRWGQRLDLGQVRLLPGAHLELQVWDEDHGWDDDHLGTCLRPLTAGVRPNLSCFAGGGRLDFGVTAACGPALAGELCDRYVPQAPQGGAGVQDGGQWSLQ</sequence>
<dbReference type="PANTHER" id="PTHR46096">
    <property type="entry name" value="PERFORIN-1"/>
    <property type="match status" value="1"/>
</dbReference>
<comment type="caution">
    <text evidence="3">The sequence shown here is derived from an EMBL/GenBank/DDBJ whole genome shotgun (WGS) entry which is preliminary data.</text>
</comment>
<name>A0A7L2NCR8_9PASS</name>
<dbReference type="PROSITE" id="PS50004">
    <property type="entry name" value="C2"/>
    <property type="match status" value="1"/>
</dbReference>
<organism evidence="3 4">
    <name type="scientific">Rhadina sibilatrix</name>
    <dbReference type="NCBI Taxonomy" id="2585818"/>
    <lineage>
        <taxon>Eukaryota</taxon>
        <taxon>Metazoa</taxon>
        <taxon>Chordata</taxon>
        <taxon>Craniata</taxon>
        <taxon>Vertebrata</taxon>
        <taxon>Euteleostomi</taxon>
        <taxon>Archelosauria</taxon>
        <taxon>Archosauria</taxon>
        <taxon>Dinosauria</taxon>
        <taxon>Saurischia</taxon>
        <taxon>Theropoda</taxon>
        <taxon>Coelurosauria</taxon>
        <taxon>Aves</taxon>
        <taxon>Neognathae</taxon>
        <taxon>Neoaves</taxon>
        <taxon>Telluraves</taxon>
        <taxon>Australaves</taxon>
        <taxon>Passeriformes</taxon>
        <taxon>Sylvioidea</taxon>
        <taxon>Phylloscopidae</taxon>
        <taxon>Rhadina</taxon>
    </lineage>
</organism>
<feature type="non-terminal residue" evidence="3">
    <location>
        <position position="1"/>
    </location>
</feature>